<dbReference type="SUPFAM" id="SSF53098">
    <property type="entry name" value="Ribonuclease H-like"/>
    <property type="match status" value="1"/>
</dbReference>
<protein>
    <recommendedName>
        <fullName evidence="5">Retrovirus-related Pol polyprotein from type-1 retrotransposable element R1</fullName>
    </recommendedName>
</protein>
<dbReference type="CDD" id="cd09276">
    <property type="entry name" value="Rnase_HI_RT_non_LTR"/>
    <property type="match status" value="1"/>
</dbReference>
<dbReference type="PROSITE" id="PS50879">
    <property type="entry name" value="RNASE_H_1"/>
    <property type="match status" value="1"/>
</dbReference>
<dbReference type="InterPro" id="IPR036397">
    <property type="entry name" value="RNaseH_sf"/>
</dbReference>
<dbReference type="AlphaFoldDB" id="A0A4Y2SSS4"/>
<evidence type="ECO:0000259" key="1">
    <source>
        <dbReference type="PROSITE" id="PS50878"/>
    </source>
</evidence>
<dbReference type="Proteomes" id="UP000499080">
    <property type="component" value="Unassembled WGS sequence"/>
</dbReference>
<dbReference type="GO" id="GO:0071897">
    <property type="term" value="P:DNA biosynthetic process"/>
    <property type="evidence" value="ECO:0007669"/>
    <property type="project" value="UniProtKB-ARBA"/>
</dbReference>
<dbReference type="SUPFAM" id="SSF56672">
    <property type="entry name" value="DNA/RNA polymerases"/>
    <property type="match status" value="1"/>
</dbReference>
<reference evidence="3 4" key="1">
    <citation type="journal article" date="2019" name="Sci. Rep.">
        <title>Orb-weaving spider Araneus ventricosus genome elucidates the spidroin gene catalogue.</title>
        <authorList>
            <person name="Kono N."/>
            <person name="Nakamura H."/>
            <person name="Ohtoshi R."/>
            <person name="Moran D.A.P."/>
            <person name="Shinohara A."/>
            <person name="Yoshida Y."/>
            <person name="Fujiwara M."/>
            <person name="Mori M."/>
            <person name="Tomita M."/>
            <person name="Arakawa K."/>
        </authorList>
    </citation>
    <scope>NUCLEOTIDE SEQUENCE [LARGE SCALE GENOMIC DNA]</scope>
</reference>
<evidence type="ECO:0000259" key="2">
    <source>
        <dbReference type="PROSITE" id="PS50879"/>
    </source>
</evidence>
<dbReference type="InterPro" id="IPR012337">
    <property type="entry name" value="RNaseH-like_sf"/>
</dbReference>
<dbReference type="CDD" id="cd01650">
    <property type="entry name" value="RT_nLTR_like"/>
    <property type="match status" value="1"/>
</dbReference>
<dbReference type="SUPFAM" id="SSF56219">
    <property type="entry name" value="DNase I-like"/>
    <property type="match status" value="1"/>
</dbReference>
<dbReference type="GO" id="GO:0003676">
    <property type="term" value="F:nucleic acid binding"/>
    <property type="evidence" value="ECO:0007669"/>
    <property type="project" value="InterPro"/>
</dbReference>
<dbReference type="PANTHER" id="PTHR33481">
    <property type="entry name" value="REVERSE TRANSCRIPTASE"/>
    <property type="match status" value="1"/>
</dbReference>
<feature type="domain" description="RNase H type-1" evidence="2">
    <location>
        <begin position="907"/>
        <end position="1033"/>
    </location>
</feature>
<dbReference type="InterPro" id="IPR002156">
    <property type="entry name" value="RNaseH_domain"/>
</dbReference>
<keyword evidence="4" id="KW-1185">Reference proteome</keyword>
<dbReference type="Pfam" id="PF00078">
    <property type="entry name" value="RVT_1"/>
    <property type="match status" value="1"/>
</dbReference>
<sequence length="1182" mass="134900">MDHNPYEEIKFVQLNMHHAVAAVKTLKQRALDQSISLAYVQEMYEIEERPVGVSAHHKLFLSEREKLKAGIIVFKPHVKAMKVFSSANVIGVTIQIRKRSILVMSRYCPPSENIELTLQQIDQRLCIPHDGTIIAGDFNAKSPVWSSTIEDDRGKELVDFALSRRLVIVNEESSPPIFDGWRGASWIDVTLCDAPMIEHIFKWQADMEPTSSDHNSISFSLYTGKTSIHKKNRTKLENLELVTFRSELAHTIGQWLPPTLHNPCSIDQEIERLVTTITEYCRRSRLKPTPLNKKEPCWTRRLEVLRSDARKAQRKYYAAKDPRDGRYLRMKWKKVVAVFKRSLNAAKRDDWSEVCERVTPEEPFGTYFQVAKNSDRKHFQLYSTTKADGTTTLTPEDTIEALLDFHFPTDRGDTDTAHSVIRRTSRLPQDSPEDPPFSIFELEEAFKSLNNKKAPGPDGLHADAVREVFATNTHYSHSIFNSCLQMGHFPKRWKKAQVVMFHKPKKKETDPSSLRPICLLDFLGKALDKLVTQRLFYHLLSNSHLHEHQFGFTPGRRAPEAILLLKSWITTARQQEKHSVVVSLDIKSAFSRVRWPLVLHNLKKYDCPRNLFGMVASFLSGRQVSMDYGTSTVTRSYSTGCPQGSNSGPLMWLLIANDALSLHFAEDVKILAYADDFYLFAAATGKHVIQAKVRDALAVLENWSKSAKVEFAHEKTQLIPFVKKGRQKHPPFCSFAGKAIKLTRNMKMLGVILDDGLTGLAHLIYIRGKIARILNRLTIARGKRGLSGKVLKVLYKRALERILTYAAPAWWAGTVRQIEKANSIQPQVLLAISGAYRTTSTAALQVICGTEPAHLVIELEAAIFKAKHHYKQIPLFGEVLADPQLETYQRNWTHPSSIRKCSGQWQLLIRFAIYTDGSKLDGRVGAAFHVIDGHHKPDFQFRLEDHNSVFQAELSALQQALLWKRAHRPTQPCHVYSDSMSTLKVLQKHQPNNNLVEEVRALVDKTVSLHWVKAHIGIAGNEAADKAAKEASKKPMIDIHLRLPERSFKTRCKQLLLEHWQNMWEDEENTKGRFTFSIFPEVTKSRCIHNRNISQAATNHGFCPFYFRRFNIKACTCRCGKDTSDDIQHYVQFCPLTSHLRVKISPTHSLRHIITTSDMSKELSSILQYVQENEGEILQLED</sequence>
<evidence type="ECO:0000313" key="3">
    <source>
        <dbReference type="EMBL" id="GBN90005.1"/>
    </source>
</evidence>
<dbReference type="OrthoDB" id="6780406at2759"/>
<dbReference type="EMBL" id="BGPR01023097">
    <property type="protein sequence ID" value="GBN90005.1"/>
    <property type="molecule type" value="Genomic_DNA"/>
</dbReference>
<dbReference type="PANTHER" id="PTHR33481:SF1">
    <property type="entry name" value="ENDONUCLEASE_EXONUCLEASE_PHOSPHATASE DOMAIN-CONTAINING PROTEIN-RELATED"/>
    <property type="match status" value="1"/>
</dbReference>
<dbReference type="Pfam" id="PF14529">
    <property type="entry name" value="Exo_endo_phos_2"/>
    <property type="match status" value="1"/>
</dbReference>
<dbReference type="InterPro" id="IPR043502">
    <property type="entry name" value="DNA/RNA_pol_sf"/>
</dbReference>
<dbReference type="Gene3D" id="3.60.10.10">
    <property type="entry name" value="Endonuclease/exonuclease/phosphatase"/>
    <property type="match status" value="1"/>
</dbReference>
<gene>
    <name evidence="3" type="primary">R1A1-elementORF2_338</name>
    <name evidence="3" type="ORF">AVEN_15761_1</name>
</gene>
<dbReference type="GO" id="GO:0042575">
    <property type="term" value="C:DNA polymerase complex"/>
    <property type="evidence" value="ECO:0007669"/>
    <property type="project" value="UniProtKB-ARBA"/>
</dbReference>
<dbReference type="PROSITE" id="PS50878">
    <property type="entry name" value="RT_POL"/>
    <property type="match status" value="1"/>
</dbReference>
<dbReference type="InterPro" id="IPR036691">
    <property type="entry name" value="Endo/exonu/phosph_ase_sf"/>
</dbReference>
<dbReference type="Gene3D" id="3.30.420.10">
    <property type="entry name" value="Ribonuclease H-like superfamily/Ribonuclease H"/>
    <property type="match status" value="1"/>
</dbReference>
<accession>A0A4Y2SSS4</accession>
<comment type="caution">
    <text evidence="3">The sequence shown here is derived from an EMBL/GenBank/DDBJ whole genome shotgun (WGS) entry which is preliminary data.</text>
</comment>
<feature type="domain" description="Reverse transcriptase" evidence="1">
    <location>
        <begin position="482"/>
        <end position="740"/>
    </location>
</feature>
<evidence type="ECO:0008006" key="5">
    <source>
        <dbReference type="Google" id="ProtNLM"/>
    </source>
</evidence>
<dbReference type="InterPro" id="IPR005135">
    <property type="entry name" value="Endo/exonuclease/phosphatase"/>
</dbReference>
<dbReference type="Pfam" id="PF00075">
    <property type="entry name" value="RNase_H"/>
    <property type="match status" value="1"/>
</dbReference>
<dbReference type="InterPro" id="IPR000477">
    <property type="entry name" value="RT_dom"/>
</dbReference>
<dbReference type="GO" id="GO:0004523">
    <property type="term" value="F:RNA-DNA hybrid ribonuclease activity"/>
    <property type="evidence" value="ECO:0007669"/>
    <property type="project" value="InterPro"/>
</dbReference>
<name>A0A4Y2SSS4_ARAVE</name>
<evidence type="ECO:0000313" key="4">
    <source>
        <dbReference type="Proteomes" id="UP000499080"/>
    </source>
</evidence>
<organism evidence="3 4">
    <name type="scientific">Araneus ventricosus</name>
    <name type="common">Orbweaver spider</name>
    <name type="synonym">Epeira ventricosa</name>
    <dbReference type="NCBI Taxonomy" id="182803"/>
    <lineage>
        <taxon>Eukaryota</taxon>
        <taxon>Metazoa</taxon>
        <taxon>Ecdysozoa</taxon>
        <taxon>Arthropoda</taxon>
        <taxon>Chelicerata</taxon>
        <taxon>Arachnida</taxon>
        <taxon>Araneae</taxon>
        <taxon>Araneomorphae</taxon>
        <taxon>Entelegynae</taxon>
        <taxon>Araneoidea</taxon>
        <taxon>Araneidae</taxon>
        <taxon>Araneus</taxon>
    </lineage>
</organism>
<proteinExistence type="predicted"/>